<organism evidence="4 5">
    <name type="scientific">Tautonia sociabilis</name>
    <dbReference type="NCBI Taxonomy" id="2080755"/>
    <lineage>
        <taxon>Bacteria</taxon>
        <taxon>Pseudomonadati</taxon>
        <taxon>Planctomycetota</taxon>
        <taxon>Planctomycetia</taxon>
        <taxon>Isosphaerales</taxon>
        <taxon>Isosphaeraceae</taxon>
        <taxon>Tautonia</taxon>
    </lineage>
</organism>
<dbReference type="Pfam" id="PF09822">
    <property type="entry name" value="ABC_transp_aux"/>
    <property type="match status" value="1"/>
</dbReference>
<evidence type="ECO:0000313" key="4">
    <source>
        <dbReference type="EMBL" id="RUL86471.1"/>
    </source>
</evidence>
<keyword evidence="1" id="KW-0812">Transmembrane</keyword>
<reference evidence="4 5" key="1">
    <citation type="submission" date="2018-12" db="EMBL/GenBank/DDBJ databases">
        <authorList>
            <person name="Toschakov S.V."/>
        </authorList>
    </citation>
    <scope>NUCLEOTIDE SEQUENCE [LARGE SCALE GENOMIC DNA]</scope>
    <source>
        <strain evidence="4 5">GM2012</strain>
    </source>
</reference>
<evidence type="ECO:0000256" key="1">
    <source>
        <dbReference type="SAM" id="Phobius"/>
    </source>
</evidence>
<reference evidence="4 5" key="2">
    <citation type="submission" date="2019-01" db="EMBL/GenBank/DDBJ databases">
        <title>Tautonia sociabilis, a novel thermotolerant planctomycete of Isosphaeraceae family, isolated from a 4000 m deep subterranean habitat.</title>
        <authorList>
            <person name="Kovaleva O.L."/>
            <person name="Elcheninov A.G."/>
            <person name="Van Heerden E."/>
            <person name="Toshchakov S.V."/>
            <person name="Novikov A."/>
            <person name="Bonch-Osmolovskaya E.A."/>
            <person name="Kublanov I.V."/>
        </authorList>
    </citation>
    <scope>NUCLEOTIDE SEQUENCE [LARGE SCALE GENOMIC DNA]</scope>
    <source>
        <strain evidence="4 5">GM2012</strain>
    </source>
</reference>
<keyword evidence="5" id="KW-1185">Reference proteome</keyword>
<dbReference type="EMBL" id="RYZH01000031">
    <property type="protein sequence ID" value="RUL86471.1"/>
    <property type="molecule type" value="Genomic_DNA"/>
</dbReference>
<gene>
    <name evidence="4" type="ORF">TsocGM_15985</name>
</gene>
<dbReference type="RefSeq" id="WP_126726469.1">
    <property type="nucleotide sequence ID" value="NZ_RYZH01000031.1"/>
</dbReference>
<accession>A0A432MHQ2</accession>
<feature type="domain" description="DUF7088" evidence="3">
    <location>
        <begin position="151"/>
        <end position="224"/>
    </location>
</feature>
<name>A0A432MHQ2_9BACT</name>
<dbReference type="InterPro" id="IPR019196">
    <property type="entry name" value="ABC_transp_unknown"/>
</dbReference>
<keyword evidence="1" id="KW-1133">Transmembrane helix</keyword>
<feature type="transmembrane region" description="Helical" evidence="1">
    <location>
        <begin position="578"/>
        <end position="600"/>
    </location>
</feature>
<dbReference type="AlphaFoldDB" id="A0A432MHQ2"/>
<feature type="transmembrane region" description="Helical" evidence="1">
    <location>
        <begin position="13"/>
        <end position="31"/>
    </location>
</feature>
<evidence type="ECO:0000259" key="2">
    <source>
        <dbReference type="Pfam" id="PF09822"/>
    </source>
</evidence>
<feature type="transmembrane region" description="Helical" evidence="1">
    <location>
        <begin position="82"/>
        <end position="99"/>
    </location>
</feature>
<sequence>MGGRVLELLSGEAAAVVGLLIAGALALYWFLRGAPAGRAAESEPGSEAPPPGYRDRMAIATTAGMLGIGLGAYVALRFGVPHSIAVFAAAFAVLILTIRSNRRYRHASPSLRRMARFADASMTGALLAGILIVGNVLAFSYGARPIDLSLDRSYSLERTTIQQLQTLEEPVAFTVFFGSGERELGQVDRVRQLLRLYQAEAPDRISIDYLNPYDDPDRARELAEQVPGLALTEGGGVIVSYGEGDNVSRIIVRNADMFAAEMGDDPASSVVAETSFLGEAALTTALIRLKQGEQPIVAVTTGHGEPSIDAMDPRRPGLGQLRARLESMGMKVVAFNPAGQVPEGASVVIVAAPEETIGPEAAARLQGFSDTGGRLLVIQGNRSPSGLEEWLAGLGVGIGAGRVVDPTLALGGRPDLPMVEIPPGGNNPPIVAPLERRQVLMPFPAPIDAKLGAVSSGAFLVMPLLRTSRSSFVESTPEAGPPQRDSEADRPGPIVVAAAVADRPDPGDQDAEPTPRLVLIASPDAADNQTVAQVGFANLDLLVNAVGWLQDRPDLVGIAPRTYTARMLKAGPNLRAKLVLLPTMMAVSILVGLGLATYLARRE</sequence>
<dbReference type="InterPro" id="IPR055396">
    <property type="entry name" value="DUF7088"/>
</dbReference>
<dbReference type="Proteomes" id="UP000280296">
    <property type="component" value="Unassembled WGS sequence"/>
</dbReference>
<comment type="caution">
    <text evidence="4">The sequence shown here is derived from an EMBL/GenBank/DDBJ whole genome shotgun (WGS) entry which is preliminary data.</text>
</comment>
<evidence type="ECO:0000313" key="5">
    <source>
        <dbReference type="Proteomes" id="UP000280296"/>
    </source>
</evidence>
<keyword evidence="1" id="KW-0472">Membrane</keyword>
<protein>
    <submittedName>
        <fullName evidence="4">ABC transporter</fullName>
    </submittedName>
</protein>
<dbReference type="OrthoDB" id="232663at2"/>
<proteinExistence type="predicted"/>
<evidence type="ECO:0000259" key="3">
    <source>
        <dbReference type="Pfam" id="PF23357"/>
    </source>
</evidence>
<feature type="domain" description="ABC-type uncharacterised transport system" evidence="2">
    <location>
        <begin position="295"/>
        <end position="545"/>
    </location>
</feature>
<dbReference type="Pfam" id="PF23357">
    <property type="entry name" value="DUF7088"/>
    <property type="match status" value="1"/>
</dbReference>
<feature type="transmembrane region" description="Helical" evidence="1">
    <location>
        <begin position="120"/>
        <end position="143"/>
    </location>
</feature>